<accession>A0A4Q1HNM9</accession>
<protein>
    <recommendedName>
        <fullName evidence="4">DUF2442 domain-containing protein</fullName>
    </recommendedName>
</protein>
<evidence type="ECO:0000256" key="1">
    <source>
        <dbReference type="SAM" id="MobiDB-lite"/>
    </source>
</evidence>
<dbReference type="OrthoDB" id="6506350at2"/>
<evidence type="ECO:0000313" key="3">
    <source>
        <dbReference type="Proteomes" id="UP000290849"/>
    </source>
</evidence>
<feature type="region of interest" description="Disordered" evidence="1">
    <location>
        <begin position="123"/>
        <end position="150"/>
    </location>
</feature>
<organism evidence="2 3">
    <name type="scientific">Achromobacter aloeverae</name>
    <dbReference type="NCBI Taxonomy" id="1750518"/>
    <lineage>
        <taxon>Bacteria</taxon>
        <taxon>Pseudomonadati</taxon>
        <taxon>Pseudomonadota</taxon>
        <taxon>Betaproteobacteria</taxon>
        <taxon>Burkholderiales</taxon>
        <taxon>Alcaligenaceae</taxon>
        <taxon>Achromobacter</taxon>
    </lineage>
</organism>
<dbReference type="Proteomes" id="UP000290849">
    <property type="component" value="Unassembled WGS sequence"/>
</dbReference>
<comment type="caution">
    <text evidence="2">The sequence shown here is derived from an EMBL/GenBank/DDBJ whole genome shotgun (WGS) entry which is preliminary data.</text>
</comment>
<dbReference type="RefSeq" id="WP_129149989.1">
    <property type="nucleotide sequence ID" value="NZ_JBHSDO010000013.1"/>
</dbReference>
<dbReference type="AlphaFoldDB" id="A0A4Q1HNM9"/>
<evidence type="ECO:0008006" key="4">
    <source>
        <dbReference type="Google" id="ProtNLM"/>
    </source>
</evidence>
<proteinExistence type="predicted"/>
<sequence length="150" mass="15842">MKAIKARERYDEPVTTDVVARAIERGGARRTSSLHASAVQYLADLHALLVGFADHTAIVFPVANTPELAELSRDELERMTIGFGGSALCLDARDLHISIAGLVSASPPLMALAATVVAARNGRRSSEAKRQAARANGLKGGRPRKMAVAG</sequence>
<name>A0A4Q1HNM9_9BURK</name>
<reference evidence="2 3" key="1">
    <citation type="journal article" date="2017" name="Int. J. Syst. Evol. Microbiol.">
        <title>Achromobacter aloeverae sp. nov., isolated from the root of Aloe vera (L.) Burm.f.</title>
        <authorList>
            <person name="Kuncharoen N."/>
            <person name="Muramatsu Y."/>
            <person name="Shibata C."/>
            <person name="Kamakura Y."/>
            <person name="Nakagawa Y."/>
            <person name="Tanasupawat S."/>
        </authorList>
    </citation>
    <scope>NUCLEOTIDE SEQUENCE [LARGE SCALE GENOMIC DNA]</scope>
    <source>
        <strain evidence="2 3">AVA-1</strain>
    </source>
</reference>
<feature type="compositionally biased region" description="Basic residues" evidence="1">
    <location>
        <begin position="141"/>
        <end position="150"/>
    </location>
</feature>
<dbReference type="EMBL" id="PYAL01000002">
    <property type="protein sequence ID" value="RXN91435.1"/>
    <property type="molecule type" value="Genomic_DNA"/>
</dbReference>
<gene>
    <name evidence="2" type="ORF">C7R54_09825</name>
</gene>
<keyword evidence="3" id="KW-1185">Reference proteome</keyword>
<evidence type="ECO:0000313" key="2">
    <source>
        <dbReference type="EMBL" id="RXN91435.1"/>
    </source>
</evidence>
<dbReference type="Pfam" id="PF10387">
    <property type="entry name" value="DUF2442"/>
    <property type="match status" value="1"/>
</dbReference>
<dbReference type="InterPro" id="IPR018841">
    <property type="entry name" value="DUF2442"/>
</dbReference>
<dbReference type="Gene3D" id="3.30.2020.40">
    <property type="entry name" value="Uncharacterised protein PF10387, DUF2442"/>
    <property type="match status" value="1"/>
</dbReference>